<dbReference type="SUPFAM" id="SSF46689">
    <property type="entry name" value="Homeodomain-like"/>
    <property type="match status" value="1"/>
</dbReference>
<comment type="caution">
    <text evidence="1">The sequence shown here is derived from an EMBL/GenBank/DDBJ whole genome shotgun (WGS) entry which is preliminary data.</text>
</comment>
<dbReference type="AlphaFoldDB" id="A0A7J6VSR8"/>
<sequence length="62" mass="7185">MSTTTRYTPYQLDKMKSVAIQLGRKMPDTGTGNTEVQSLCKEIGVTRKQFRAWVYHNKKKYA</sequence>
<reference evidence="1 2" key="1">
    <citation type="submission" date="2020-06" db="EMBL/GenBank/DDBJ databases">
        <title>Transcriptomic and genomic resources for Thalictrum thalictroides and T. hernandezii: Facilitating candidate gene discovery in an emerging model plant lineage.</title>
        <authorList>
            <person name="Arias T."/>
            <person name="Riano-Pachon D.M."/>
            <person name="Di Stilio V.S."/>
        </authorList>
    </citation>
    <scope>NUCLEOTIDE SEQUENCE [LARGE SCALE GENOMIC DNA]</scope>
    <source>
        <strain evidence="2">cv. WT478/WT964</strain>
        <tissue evidence="1">Leaves</tissue>
    </source>
</reference>
<evidence type="ECO:0000313" key="1">
    <source>
        <dbReference type="EMBL" id="KAF5187608.1"/>
    </source>
</evidence>
<accession>A0A7J6VSR8</accession>
<protein>
    <submittedName>
        <fullName evidence="1">Uncharacterized protein</fullName>
    </submittedName>
</protein>
<dbReference type="InterPro" id="IPR009057">
    <property type="entry name" value="Homeodomain-like_sf"/>
</dbReference>
<dbReference type="Proteomes" id="UP000554482">
    <property type="component" value="Unassembled WGS sequence"/>
</dbReference>
<keyword evidence="2" id="KW-1185">Reference proteome</keyword>
<evidence type="ECO:0000313" key="2">
    <source>
        <dbReference type="Proteomes" id="UP000554482"/>
    </source>
</evidence>
<proteinExistence type="predicted"/>
<organism evidence="1 2">
    <name type="scientific">Thalictrum thalictroides</name>
    <name type="common">Rue-anemone</name>
    <name type="synonym">Anemone thalictroides</name>
    <dbReference type="NCBI Taxonomy" id="46969"/>
    <lineage>
        <taxon>Eukaryota</taxon>
        <taxon>Viridiplantae</taxon>
        <taxon>Streptophyta</taxon>
        <taxon>Embryophyta</taxon>
        <taxon>Tracheophyta</taxon>
        <taxon>Spermatophyta</taxon>
        <taxon>Magnoliopsida</taxon>
        <taxon>Ranunculales</taxon>
        <taxon>Ranunculaceae</taxon>
        <taxon>Thalictroideae</taxon>
        <taxon>Thalictrum</taxon>
    </lineage>
</organism>
<dbReference type="EMBL" id="JABWDY010027787">
    <property type="protein sequence ID" value="KAF5187608.1"/>
    <property type="molecule type" value="Genomic_DNA"/>
</dbReference>
<name>A0A7J6VSR8_THATH</name>
<gene>
    <name evidence="1" type="ORF">FRX31_022805</name>
</gene>
<dbReference type="Gene3D" id="1.10.10.60">
    <property type="entry name" value="Homeodomain-like"/>
    <property type="match status" value="1"/>
</dbReference>